<accession>A0AAC9XKC0</accession>
<gene>
    <name evidence="1" type="ORF">BHAMNSH16_03060</name>
</gene>
<keyword evidence="2" id="KW-1185">Reference proteome</keyword>
<dbReference type="SUPFAM" id="SSF109604">
    <property type="entry name" value="HD-domain/PDEase-like"/>
    <property type="match status" value="1"/>
</dbReference>
<sequence>MIVDLKKYSLIDLPQIKSNIDSIKDMHLDIIIISEDGILSVVPCEQIEDVLSQLDESQYIKRVSIYVDKSLISIIGKQLAIDLNKQHADIHDINIFYSLYKNCKFETDKEYYDTHFNELISIRNIERIDYLKELFNKLKLFITQNKIDLELAKLIGNILTDIGIIERLNLIYHLNYIKQNNISDLKNYQNVKKDDLLFADIIGTIVNILDKEHSDKVIFNNISSFKDDNVICHSNRVFIMMVEFLYYYNDEISRGVASKLRVDYKKKYYSYYNEIGKKYNLLTKADRIEDISKVGFRKIEQNEIKYYARAAFWHDIALVDILPNIPIVSSNEGDNHAVLGFNLLKYCMAQNEYTYTTVGLHHEYYGNGYGIFTNMYNKQFSNKSYNNNIENILTYDANDIDNLTALSYFPAKALEIVDSYDSLYTRISKDSSGNIANEVISYMYENFLGYDVRIDPIIFYIFIRYLENVRNAHIFDCPL</sequence>
<proteinExistence type="predicted"/>
<evidence type="ECO:0000313" key="1">
    <source>
        <dbReference type="EMBL" id="ASJ20684.1"/>
    </source>
</evidence>
<protein>
    <submittedName>
        <fullName evidence="1">Uncharacterized protein</fullName>
    </submittedName>
</protein>
<reference evidence="1 2" key="1">
    <citation type="submission" date="2017-02" db="EMBL/GenBank/DDBJ databases">
        <title>Complete genome sequence of Brachyspira hampsonii genomovar I strain NSH-16 (ATCC BAA-2463).</title>
        <authorList>
            <person name="Mirajkar N.S."/>
            <person name="Gebhart C.J."/>
        </authorList>
    </citation>
    <scope>NUCLEOTIDE SEQUENCE [LARGE SCALE GENOMIC DNA]</scope>
    <source>
        <strain evidence="1 2">NSH-16</strain>
    </source>
</reference>
<dbReference type="AlphaFoldDB" id="A0AAC9XKC0"/>
<dbReference type="RefSeq" id="WP_069731784.1">
    <property type="nucleotide sequence ID" value="NZ_CP019914.1"/>
</dbReference>
<dbReference type="EMBL" id="CP019914">
    <property type="protein sequence ID" value="ASJ20684.1"/>
    <property type="molecule type" value="Genomic_DNA"/>
</dbReference>
<evidence type="ECO:0000313" key="2">
    <source>
        <dbReference type="Proteomes" id="UP000264880"/>
    </source>
</evidence>
<name>A0AAC9XKC0_9SPIR</name>
<dbReference type="Gene3D" id="1.10.3210.10">
    <property type="entry name" value="Hypothetical protein af1432"/>
    <property type="match status" value="1"/>
</dbReference>
<dbReference type="Proteomes" id="UP000264880">
    <property type="component" value="Chromosome"/>
</dbReference>
<organism evidence="1 2">
    <name type="scientific">Brachyspira hampsonii</name>
    <dbReference type="NCBI Taxonomy" id="1287055"/>
    <lineage>
        <taxon>Bacteria</taxon>
        <taxon>Pseudomonadati</taxon>
        <taxon>Spirochaetota</taxon>
        <taxon>Spirochaetia</taxon>
        <taxon>Brachyspirales</taxon>
        <taxon>Brachyspiraceae</taxon>
        <taxon>Brachyspira</taxon>
    </lineage>
</organism>
<dbReference type="KEGG" id="bhp:BHAMNSH16_03060"/>